<name>A0A8C3FAV7_CHRPI</name>
<feature type="compositionally biased region" description="Polar residues" evidence="1">
    <location>
        <begin position="49"/>
        <end position="66"/>
    </location>
</feature>
<protein>
    <submittedName>
        <fullName evidence="2">Uncharacterized protein</fullName>
    </submittedName>
</protein>
<feature type="region of interest" description="Disordered" evidence="1">
    <location>
        <begin position="35"/>
        <end position="66"/>
    </location>
</feature>
<dbReference type="Ensembl" id="ENSCPBT00000006403.1">
    <property type="protein sequence ID" value="ENSCPBP00000005261.1"/>
    <property type="gene ID" value="ENSCPBG00000004232.1"/>
</dbReference>
<evidence type="ECO:0000313" key="2">
    <source>
        <dbReference type="Ensembl" id="ENSCPBP00000005261.1"/>
    </source>
</evidence>
<keyword evidence="3" id="KW-1185">Reference proteome</keyword>
<evidence type="ECO:0000256" key="1">
    <source>
        <dbReference type="SAM" id="MobiDB-lite"/>
    </source>
</evidence>
<proteinExistence type="predicted"/>
<reference evidence="2" key="1">
    <citation type="submission" date="2025-08" db="UniProtKB">
        <authorList>
            <consortium name="Ensembl"/>
        </authorList>
    </citation>
    <scope>IDENTIFICATION</scope>
</reference>
<evidence type="ECO:0000313" key="3">
    <source>
        <dbReference type="Proteomes" id="UP000694380"/>
    </source>
</evidence>
<accession>A0A8C3FAV7</accession>
<dbReference type="Proteomes" id="UP000694380">
    <property type="component" value="Unplaced"/>
</dbReference>
<organism evidence="2 3">
    <name type="scientific">Chrysemys picta bellii</name>
    <name type="common">Western painted turtle</name>
    <name type="synonym">Emys bellii</name>
    <dbReference type="NCBI Taxonomy" id="8478"/>
    <lineage>
        <taxon>Eukaryota</taxon>
        <taxon>Metazoa</taxon>
        <taxon>Chordata</taxon>
        <taxon>Craniata</taxon>
        <taxon>Vertebrata</taxon>
        <taxon>Euteleostomi</taxon>
        <taxon>Archelosauria</taxon>
        <taxon>Testudinata</taxon>
        <taxon>Testudines</taxon>
        <taxon>Cryptodira</taxon>
        <taxon>Durocryptodira</taxon>
        <taxon>Testudinoidea</taxon>
        <taxon>Emydidae</taxon>
        <taxon>Chrysemys</taxon>
    </lineage>
</organism>
<reference evidence="2" key="2">
    <citation type="submission" date="2025-09" db="UniProtKB">
        <authorList>
            <consortium name="Ensembl"/>
        </authorList>
    </citation>
    <scope>IDENTIFICATION</scope>
</reference>
<dbReference type="AlphaFoldDB" id="A0A8C3FAV7"/>
<sequence length="66" mass="7524">PGLLIWVCLPACWTVRPRESTQRLSCQCLHSPGRTFRGSDSQQREQFSRHLTGNQTQSQSGKLPRD</sequence>